<dbReference type="PANTHER" id="PTHR32089:SF112">
    <property type="entry name" value="LYSOZYME-LIKE PROTEIN-RELATED"/>
    <property type="match status" value="1"/>
</dbReference>
<dbReference type="Proteomes" id="UP000297535">
    <property type="component" value="Unassembled WGS sequence"/>
</dbReference>
<dbReference type="SMART" id="SM00283">
    <property type="entry name" value="MA"/>
    <property type="match status" value="1"/>
</dbReference>
<dbReference type="GO" id="GO:0016020">
    <property type="term" value="C:membrane"/>
    <property type="evidence" value="ECO:0007669"/>
    <property type="project" value="InterPro"/>
</dbReference>
<dbReference type="InterPro" id="IPR004089">
    <property type="entry name" value="MCPsignal_dom"/>
</dbReference>
<sequence>MPHRSGIVPRSRLDNMRILGKASIPVGLLLVMLAGLCGFALSRMSLIAQTYQDVLGREVAAGRAASEVQLELARYGAVVNRIVSESSMTELDALEKETKAIAAALPVRLDRLKSLMPEAGGGADRVLAQFNQAFEATDDVITKTFGSQQDQALKVGRERVDPALVAARRTLTEIESNAEAMTRQASETAAAAGESARVTTVVVASASCAVALVLAWLILQRGVAGPVVAMARTMERLAAGDTAVAVTGTQRRDEVGRMAQAVQVFKDNLIRSRALEEEAALSRASTEEQRRAGMRQMAHAFEQAVGGIVGRVAASAAELQATARTMTATATQTAGQSATAAAAADEAASNVGTVAAAAEELGASVAEIGRQVDGSAELARSAVTEADRTGTLVQELSSAVSRIGDVVGLISSIAGQTNLLALNATIEAARAGAAGRGFAVVAAEVKELAGQTAKATEEITAQIGRIQGSTEQAVGAIGAIGGRIREISAVATSIAAAVEEQGAATQEIVRNVSQAAAGTGAVTANIAGVAGAAEETGAAASQVLASASELSRQSETLTAEVGRFLETVRAA</sequence>
<dbReference type="PROSITE" id="PS50885">
    <property type="entry name" value="HAMP"/>
    <property type="match status" value="1"/>
</dbReference>
<dbReference type="InterPro" id="IPR003660">
    <property type="entry name" value="HAMP_dom"/>
</dbReference>
<evidence type="ECO:0000313" key="7">
    <source>
        <dbReference type="EMBL" id="TGE00739.1"/>
    </source>
</evidence>
<keyword evidence="4" id="KW-0812">Transmembrane</keyword>
<dbReference type="EMBL" id="SRLB01000005">
    <property type="protein sequence ID" value="TGE00739.1"/>
    <property type="molecule type" value="Genomic_DNA"/>
</dbReference>
<organism evidence="7 8">
    <name type="scientific">Methylobacterium nonmethylotrophicum</name>
    <dbReference type="NCBI Taxonomy" id="1141884"/>
    <lineage>
        <taxon>Bacteria</taxon>
        <taxon>Pseudomonadati</taxon>
        <taxon>Pseudomonadota</taxon>
        <taxon>Alphaproteobacteria</taxon>
        <taxon>Hyphomicrobiales</taxon>
        <taxon>Methylobacteriaceae</taxon>
        <taxon>Methylobacterium</taxon>
    </lineage>
</organism>
<evidence type="ECO:0000256" key="3">
    <source>
        <dbReference type="PROSITE-ProRule" id="PRU00284"/>
    </source>
</evidence>
<keyword evidence="8" id="KW-1185">Reference proteome</keyword>
<keyword evidence="4" id="KW-1133">Transmembrane helix</keyword>
<dbReference type="Gene3D" id="1.10.287.950">
    <property type="entry name" value="Methyl-accepting chemotaxis protein"/>
    <property type="match status" value="1"/>
</dbReference>
<reference evidence="7 8" key="1">
    <citation type="submission" date="2019-04" db="EMBL/GenBank/DDBJ databases">
        <authorList>
            <person name="Feng G."/>
            <person name="Zhu H."/>
        </authorList>
    </citation>
    <scope>NUCLEOTIDE SEQUENCE [LARGE SCALE GENOMIC DNA]</scope>
    <source>
        <strain evidence="7 8">6HR-1</strain>
    </source>
</reference>
<evidence type="ECO:0000256" key="2">
    <source>
        <dbReference type="ARBA" id="ARBA00029447"/>
    </source>
</evidence>
<evidence type="ECO:0000313" key="8">
    <source>
        <dbReference type="Proteomes" id="UP000297535"/>
    </source>
</evidence>
<dbReference type="GO" id="GO:0007165">
    <property type="term" value="P:signal transduction"/>
    <property type="evidence" value="ECO:0007669"/>
    <property type="project" value="UniProtKB-KW"/>
</dbReference>
<dbReference type="CDD" id="cd06225">
    <property type="entry name" value="HAMP"/>
    <property type="match status" value="1"/>
</dbReference>
<dbReference type="Pfam" id="PF00672">
    <property type="entry name" value="HAMP"/>
    <property type="match status" value="1"/>
</dbReference>
<evidence type="ECO:0000259" key="5">
    <source>
        <dbReference type="PROSITE" id="PS50111"/>
    </source>
</evidence>
<dbReference type="Gene3D" id="6.10.340.10">
    <property type="match status" value="1"/>
</dbReference>
<protein>
    <submittedName>
        <fullName evidence="7">Methyl-accepting chemotaxis protein</fullName>
    </submittedName>
</protein>
<dbReference type="AlphaFoldDB" id="A0A4Z0NTM4"/>
<evidence type="ECO:0000259" key="6">
    <source>
        <dbReference type="PROSITE" id="PS50885"/>
    </source>
</evidence>
<comment type="caution">
    <text evidence="7">The sequence shown here is derived from an EMBL/GenBank/DDBJ whole genome shotgun (WGS) entry which is preliminary data.</text>
</comment>
<gene>
    <name evidence="7" type="ORF">EU555_08335</name>
</gene>
<feature type="domain" description="HAMP" evidence="6">
    <location>
        <begin position="221"/>
        <end position="274"/>
    </location>
</feature>
<evidence type="ECO:0000256" key="1">
    <source>
        <dbReference type="ARBA" id="ARBA00023224"/>
    </source>
</evidence>
<name>A0A4Z0NTM4_9HYPH</name>
<accession>A0A4Z0NTM4</accession>
<evidence type="ECO:0000256" key="4">
    <source>
        <dbReference type="SAM" id="Phobius"/>
    </source>
</evidence>
<dbReference type="PANTHER" id="PTHR32089">
    <property type="entry name" value="METHYL-ACCEPTING CHEMOTAXIS PROTEIN MCPB"/>
    <property type="match status" value="1"/>
</dbReference>
<dbReference type="Pfam" id="PF00015">
    <property type="entry name" value="MCPsignal"/>
    <property type="match status" value="1"/>
</dbReference>
<dbReference type="SMART" id="SM00304">
    <property type="entry name" value="HAMP"/>
    <property type="match status" value="1"/>
</dbReference>
<feature type="domain" description="Methyl-accepting transducer" evidence="5">
    <location>
        <begin position="315"/>
        <end position="551"/>
    </location>
</feature>
<proteinExistence type="inferred from homology"/>
<feature type="transmembrane region" description="Helical" evidence="4">
    <location>
        <begin position="22"/>
        <end position="41"/>
    </location>
</feature>
<dbReference type="OrthoDB" id="7980437at2"/>
<keyword evidence="1 3" id="KW-0807">Transducer</keyword>
<comment type="similarity">
    <text evidence="2">Belongs to the methyl-accepting chemotaxis (MCP) protein family.</text>
</comment>
<keyword evidence="4" id="KW-0472">Membrane</keyword>
<dbReference type="SUPFAM" id="SSF58104">
    <property type="entry name" value="Methyl-accepting chemotaxis protein (MCP) signaling domain"/>
    <property type="match status" value="1"/>
</dbReference>
<dbReference type="PROSITE" id="PS50111">
    <property type="entry name" value="CHEMOTAXIS_TRANSDUC_2"/>
    <property type="match status" value="1"/>
</dbReference>